<sequence length="583" mass="63834">MNRKQPDIRDLAVIGDRRTAALVATDGAIVWYCPERFDRASLFAALLDPERGGEWTLDLPAARLATRAYIEDSAVLETRFDLAHGSFTVTDWMTAGDVGPRGICRLFSAPPQDVAMALRPAPGYATRTARLRAVDDAVCIDARHWLYGSHPLSIREGGVGMELPAGQAGWAVLSDAPLAAPSHAQLEGWRDTTLAEWREIASQVAYHGPFERQIAHSLRALRLLTYAPNGGIIAAATASLPEIPGGTRNYDYRYVWLRDAGMIVSALVRAGSHGPDERRFLDFICGSKRAEPDKPLLPPFLSLDLEAAPGVTELDLGGYAHSRPVRIGNGANRQLQLDGFGNVLLAAKLIYGRHDTREHWETVREIADFLAAHWHEPDHGIWEENVARQYTVGKVIASCGLRYIADFADDAAQAEKWRAAAREVEVYVAAHCITSEGAYAAFAGSEAVDVSAVLFPTWGYGAPDSAEMLATLRVLERDYARGDLYWRHLEEAGGREEGAFLAGTLWVAQYWILRGDLPRARRMLETALAYATDLGFFAEEADPRSGAMLGNFPQTFVHASFIGAVIDYRHALAEAANAKPAST</sequence>
<feature type="domain" description="GH15-like" evidence="1">
    <location>
        <begin position="214"/>
        <end position="509"/>
    </location>
</feature>
<dbReference type="InterPro" id="IPR008928">
    <property type="entry name" value="6-hairpin_glycosidase_sf"/>
</dbReference>
<accession>Q3SKB1</accession>
<dbReference type="eggNOG" id="COG3387">
    <property type="taxonomic scope" value="Bacteria"/>
</dbReference>
<dbReference type="PANTHER" id="PTHR31616:SF0">
    <property type="entry name" value="GLUCAN 1,4-ALPHA-GLUCOSIDASE"/>
    <property type="match status" value="1"/>
</dbReference>
<dbReference type="KEGG" id="tbd:Tbd_0923"/>
<dbReference type="SUPFAM" id="SSF48208">
    <property type="entry name" value="Six-hairpin glycosidases"/>
    <property type="match status" value="1"/>
</dbReference>
<feature type="domain" description="Trehalase-like N-terminal" evidence="2">
    <location>
        <begin position="5"/>
        <end position="162"/>
    </location>
</feature>
<reference evidence="3 4" key="1">
    <citation type="journal article" date="2006" name="J. Bacteriol.">
        <title>The genome sequence of the obligately chemolithoautotrophic, facultatively anaerobic bacterium Thiobacillus denitrificans.</title>
        <authorList>
            <person name="Beller H.R."/>
            <person name="Chain P.S."/>
            <person name="Letain T.E."/>
            <person name="Chakicherla A."/>
            <person name="Larimer F.W."/>
            <person name="Richardson P.M."/>
            <person name="Coleman M.A."/>
            <person name="Wood A.P."/>
            <person name="Kelly D.P."/>
        </authorList>
    </citation>
    <scope>NUCLEOTIDE SEQUENCE [LARGE SCALE GENOMIC DNA]</scope>
    <source>
        <strain evidence="3 4">ATCC 25259</strain>
    </source>
</reference>
<dbReference type="Pfam" id="PF19291">
    <property type="entry name" value="TREH_N"/>
    <property type="match status" value="1"/>
</dbReference>
<dbReference type="AlphaFoldDB" id="Q3SKB1"/>
<dbReference type="Pfam" id="PF00723">
    <property type="entry name" value="Glyco_hydro_15"/>
    <property type="match status" value="2"/>
</dbReference>
<dbReference type="EMBL" id="CP000116">
    <property type="protein sequence ID" value="AAZ96876.1"/>
    <property type="molecule type" value="Genomic_DNA"/>
</dbReference>
<dbReference type="CAZy" id="GH15">
    <property type="family name" value="Glycoside Hydrolase Family 15"/>
</dbReference>
<evidence type="ECO:0000313" key="4">
    <source>
        <dbReference type="Proteomes" id="UP000008291"/>
    </source>
</evidence>
<evidence type="ECO:0000259" key="2">
    <source>
        <dbReference type="Pfam" id="PF19291"/>
    </source>
</evidence>
<dbReference type="PANTHER" id="PTHR31616">
    <property type="entry name" value="TREHALASE"/>
    <property type="match status" value="1"/>
</dbReference>
<evidence type="ECO:0000259" key="1">
    <source>
        <dbReference type="Pfam" id="PF00723"/>
    </source>
</evidence>
<evidence type="ECO:0000313" key="3">
    <source>
        <dbReference type="EMBL" id="AAZ96876.1"/>
    </source>
</evidence>
<dbReference type="STRING" id="292415.Tbd_0923"/>
<dbReference type="InterPro" id="IPR011613">
    <property type="entry name" value="GH15-like"/>
</dbReference>
<dbReference type="GO" id="GO:0004553">
    <property type="term" value="F:hydrolase activity, hydrolyzing O-glycosyl compounds"/>
    <property type="evidence" value="ECO:0007669"/>
    <property type="project" value="TreeGrafter"/>
</dbReference>
<dbReference type="GO" id="GO:0005975">
    <property type="term" value="P:carbohydrate metabolic process"/>
    <property type="evidence" value="ECO:0007669"/>
    <property type="project" value="InterPro"/>
</dbReference>
<protein>
    <submittedName>
        <fullName evidence="3">Uncharacterized protein</fullName>
    </submittedName>
</protein>
<name>Q3SKB1_THIDA</name>
<organism evidence="3 4">
    <name type="scientific">Thiobacillus denitrificans (strain ATCC 25259 / T1)</name>
    <dbReference type="NCBI Taxonomy" id="292415"/>
    <lineage>
        <taxon>Bacteria</taxon>
        <taxon>Pseudomonadati</taxon>
        <taxon>Pseudomonadota</taxon>
        <taxon>Betaproteobacteria</taxon>
        <taxon>Nitrosomonadales</taxon>
        <taxon>Thiobacillaceae</taxon>
        <taxon>Thiobacillus</taxon>
    </lineage>
</organism>
<gene>
    <name evidence="3" type="ordered locus">Tbd_0923</name>
</gene>
<dbReference type="InterPro" id="IPR012341">
    <property type="entry name" value="6hp_glycosidase-like_sf"/>
</dbReference>
<feature type="domain" description="GH15-like" evidence="1">
    <location>
        <begin position="520"/>
        <end position="564"/>
    </location>
</feature>
<dbReference type="OrthoDB" id="3902805at2"/>
<keyword evidence="4" id="KW-1185">Reference proteome</keyword>
<dbReference type="HOGENOM" id="CLU_010399_2_0_4"/>
<dbReference type="RefSeq" id="WP_011311435.1">
    <property type="nucleotide sequence ID" value="NC_007404.1"/>
</dbReference>
<dbReference type="InterPro" id="IPR045582">
    <property type="entry name" value="Trehalase-like_N"/>
</dbReference>
<dbReference type="Proteomes" id="UP000008291">
    <property type="component" value="Chromosome"/>
</dbReference>
<proteinExistence type="predicted"/>
<dbReference type="Gene3D" id="1.50.10.10">
    <property type="match status" value="1"/>
</dbReference>